<name>B8KQV6_9GAMM</name>
<evidence type="ECO:0000313" key="1">
    <source>
        <dbReference type="EMBL" id="EED35912.1"/>
    </source>
</evidence>
<reference evidence="2" key="1">
    <citation type="journal article" date="2013" name="BMC Microbiol.">
        <title>Taxonomy and evolution of bacteriochlorophyll a-containing members of the OM60/NOR5 clade of marine gammaproteobacteria: description of Luminiphilus syltensis gen. nov., sp. nov., reclassification of Haliea rubra as Pseudohaliea rubra gen. nov., comb. nov., and emendation of Chromatocurvus halotolerans.</title>
        <authorList>
            <person name="Spring S."/>
            <person name="Riedel T."/>
            <person name="Sproer C."/>
            <person name="Yan S."/>
            <person name="Harder J."/>
            <person name="Fuchs B.M."/>
        </authorList>
    </citation>
    <scope>NUCLEOTIDE SEQUENCE [LARGE SCALE GENOMIC DNA]</scope>
    <source>
        <strain evidence="2">NOR51-B</strain>
    </source>
</reference>
<keyword evidence="2" id="KW-1185">Reference proteome</keyword>
<sequence length="52" mass="5964">MIELLPIAGLRLAPTVADRIVCLRYLDVSFPESVDWRHPQKFRTASIDPRIS</sequence>
<proteinExistence type="predicted"/>
<gene>
    <name evidence="1" type="ORF">NOR51B_1859</name>
</gene>
<accession>B8KQV6</accession>
<dbReference type="EMBL" id="DS999411">
    <property type="protein sequence ID" value="EED35912.1"/>
    <property type="molecule type" value="Genomic_DNA"/>
</dbReference>
<dbReference type="Proteomes" id="UP000004699">
    <property type="component" value="Unassembled WGS sequence"/>
</dbReference>
<organism evidence="1 2">
    <name type="scientific">Luminiphilus syltensis NOR5-1B</name>
    <dbReference type="NCBI Taxonomy" id="565045"/>
    <lineage>
        <taxon>Bacteria</taxon>
        <taxon>Pseudomonadati</taxon>
        <taxon>Pseudomonadota</taxon>
        <taxon>Gammaproteobacteria</taxon>
        <taxon>Cellvibrionales</taxon>
        <taxon>Halieaceae</taxon>
        <taxon>Luminiphilus</taxon>
    </lineage>
</organism>
<evidence type="ECO:0000313" key="2">
    <source>
        <dbReference type="Proteomes" id="UP000004699"/>
    </source>
</evidence>
<protein>
    <submittedName>
        <fullName evidence="1">Uncharacterized protein</fullName>
    </submittedName>
</protein>
<dbReference type="AlphaFoldDB" id="B8KQV6"/>
<dbReference type="HOGENOM" id="CLU_3081494_0_0_6"/>